<keyword evidence="1" id="KW-0472">Membrane</keyword>
<evidence type="ECO:0000256" key="1">
    <source>
        <dbReference type="SAM" id="Phobius"/>
    </source>
</evidence>
<sequence>MRDTEGGKQAQNIRELFFPLFHFAFSSIGSVFEPFFLSFFCVSSYSCSRFYCLTFFVFYFTWWTLFYMYCMQFFAVEHIGLRHLHCTSCFHTKVTSSCWADRSATRSSRRGRGWKQHKITRFQGIASTN</sequence>
<feature type="transmembrane region" description="Helical" evidence="1">
    <location>
        <begin position="50"/>
        <end position="69"/>
    </location>
</feature>
<organism evidence="2">
    <name type="scientific">Culex pipiens</name>
    <name type="common">House mosquito</name>
    <dbReference type="NCBI Taxonomy" id="7175"/>
    <lineage>
        <taxon>Eukaryota</taxon>
        <taxon>Metazoa</taxon>
        <taxon>Ecdysozoa</taxon>
        <taxon>Arthropoda</taxon>
        <taxon>Hexapoda</taxon>
        <taxon>Insecta</taxon>
        <taxon>Pterygota</taxon>
        <taxon>Neoptera</taxon>
        <taxon>Endopterygota</taxon>
        <taxon>Diptera</taxon>
        <taxon>Nematocera</taxon>
        <taxon>Culicoidea</taxon>
        <taxon>Culicidae</taxon>
        <taxon>Culicinae</taxon>
        <taxon>Culicini</taxon>
        <taxon>Culex</taxon>
        <taxon>Culex</taxon>
    </lineage>
</organism>
<proteinExistence type="predicted"/>
<reference evidence="2" key="1">
    <citation type="submission" date="2021-05" db="EMBL/GenBank/DDBJ databases">
        <authorList>
            <person name="Alioto T."/>
            <person name="Alioto T."/>
            <person name="Gomez Garrido J."/>
        </authorList>
    </citation>
    <scope>NUCLEOTIDE SEQUENCE</scope>
</reference>
<protein>
    <submittedName>
        <fullName evidence="2">(northern house mosquito) hypothetical protein</fullName>
    </submittedName>
</protein>
<dbReference type="AlphaFoldDB" id="A0A8D8BIY0"/>
<keyword evidence="1" id="KW-0812">Transmembrane</keyword>
<keyword evidence="1" id="KW-1133">Transmembrane helix</keyword>
<feature type="transmembrane region" description="Helical" evidence="1">
    <location>
        <begin position="20"/>
        <end position="43"/>
    </location>
</feature>
<evidence type="ECO:0000313" key="2">
    <source>
        <dbReference type="EMBL" id="CAG6474814.1"/>
    </source>
</evidence>
<accession>A0A8D8BIY0</accession>
<dbReference type="EMBL" id="HBUE01075517">
    <property type="protein sequence ID" value="CAG6474814.1"/>
    <property type="molecule type" value="Transcribed_RNA"/>
</dbReference>
<name>A0A8D8BIY0_CULPI</name>